<feature type="compositionally biased region" description="Polar residues" evidence="1">
    <location>
        <begin position="776"/>
        <end position="815"/>
    </location>
</feature>
<feature type="compositionally biased region" description="Polar residues" evidence="1">
    <location>
        <begin position="422"/>
        <end position="434"/>
    </location>
</feature>
<feature type="compositionally biased region" description="Polar residues" evidence="1">
    <location>
        <begin position="376"/>
        <end position="390"/>
    </location>
</feature>
<feature type="region of interest" description="Disordered" evidence="1">
    <location>
        <begin position="1004"/>
        <end position="1032"/>
    </location>
</feature>
<evidence type="ECO:0000256" key="1">
    <source>
        <dbReference type="SAM" id="MobiDB-lite"/>
    </source>
</evidence>
<dbReference type="PANTHER" id="PTHR21538:SF23">
    <property type="entry name" value="ANILLIN"/>
    <property type="match status" value="1"/>
</dbReference>
<dbReference type="OrthoDB" id="5915976at2759"/>
<evidence type="ECO:0000313" key="4">
    <source>
        <dbReference type="Proteomes" id="UP000494206"/>
    </source>
</evidence>
<feature type="compositionally biased region" description="Polar residues" evidence="1">
    <location>
        <begin position="404"/>
        <end position="413"/>
    </location>
</feature>
<feature type="compositionally biased region" description="Polar residues" evidence="1">
    <location>
        <begin position="260"/>
        <end position="274"/>
    </location>
</feature>
<dbReference type="PANTHER" id="PTHR21538">
    <property type="entry name" value="ANILLIN/RHOTEKIN RTKN"/>
    <property type="match status" value="1"/>
</dbReference>
<dbReference type="GO" id="GO:0005826">
    <property type="term" value="C:actomyosin contractile ring"/>
    <property type="evidence" value="ECO:0007669"/>
    <property type="project" value="TreeGrafter"/>
</dbReference>
<dbReference type="InterPro" id="IPR011993">
    <property type="entry name" value="PH-like_dom_sf"/>
</dbReference>
<dbReference type="PROSITE" id="PS50003">
    <property type="entry name" value="PH_DOMAIN"/>
    <property type="match status" value="1"/>
</dbReference>
<dbReference type="InterPro" id="IPR012966">
    <property type="entry name" value="AHD"/>
</dbReference>
<feature type="compositionally biased region" description="Basic and acidic residues" evidence="1">
    <location>
        <begin position="365"/>
        <end position="375"/>
    </location>
</feature>
<dbReference type="CDD" id="cd01263">
    <property type="entry name" value="PH_anillin"/>
    <property type="match status" value="1"/>
</dbReference>
<protein>
    <recommendedName>
        <fullName evidence="2">PH domain-containing protein</fullName>
    </recommendedName>
</protein>
<comment type="caution">
    <text evidence="3">The sequence shown here is derived from an EMBL/GenBank/DDBJ whole genome shotgun (WGS) entry which is preliminary data.</text>
</comment>
<feature type="region of interest" description="Disordered" evidence="1">
    <location>
        <begin position="463"/>
        <end position="486"/>
    </location>
</feature>
<dbReference type="SMART" id="SM00233">
    <property type="entry name" value="PH"/>
    <property type="match status" value="1"/>
</dbReference>
<keyword evidence="4" id="KW-1185">Reference proteome</keyword>
<sequence length="2025" mass="226633">MGKKKNRNARNKQQIQIPVEQEIVIPQNDNADAGNQRSSSKSRSVASLNMSYDEMDFDLRAPTSDEKIVNIPSSLPPAPVKHTYQTAFMSSDNVTSARTSPVSHGEQHDEIVVPSSRSRVNSFASHNENLDGGAYAKFRSSQNDLAVGDSVQIGSHSNSRRSLFSDPAEERSIAGFPRNSFGGSRSSVYSRNSASKNENNNNFVEILREDSRGIGEHECLSLPGRSRSTSRASGGFVHIDIVNASLNSHDGMRPRLPRSRTMSESSKQSGNLPSEIPLQSVSQQIHNPDTSQASEGVRTYHADSNCLQQRLSKLSIHTNNDEFVLVGGHPPNMSYSMTDGFTNRTNRSIRTDDTFQSQISSNRNDLSRTDPHELSKVSNIEIPNNYSSTIGLDKNSENDDIGRSISQRSLSESVRSDHRNSRASSRHSVGTTSNTDDRLLLAVRYSQTPEVEGLVPIPVARSRSASKSNFSPDINDQSKFQSRPLSRTLSCTSNASEKVNFADIPTLYSHPEDRFDDNNDQPGVPFRSTSEHQKTPMNVGRSASSSRVSLRDSETNSARIQDPPKALITTSALTPIAKRSASAHGSHESFVMRTPQTVLRNVEPKCIRRNFEPLTKETTEIGIQTGDTIRMRQATWNAMLLSEYATIDKDSFDLTSVKSANFLPKSTDSQSIDTPTKSRLNRPLMNNSFEKNGHPAVSALSKMLQNRIGAIASKSDCDVTSSNSNSSHQITMVQNSASNVTLISDRLRHISERYQDPIGLEIDENENVTHEQFSKGLSNITTSTPSKTNKLSSNWQSDAYQRTGSEKSSIGNISSKSEKDRQEAATRVNVDARWTEGKRTNGDTIRKHIPRGRIRDLASVFESKMLEASTTPSKPPAASVAVLRHDDNRSSAASDRLKRLSGTNSGASSNQLYGSSLSSNAFLQNSQSIMNGESRPRSTSSFTQQPNVFTRNTFVRNSKLGDRTTTTPMASSQYLEGSEYSVGSGNAQGDGGFISMFERIPSIRETNPPPSLGSRYRRSTSVSPKSQAVNNSPGFRQKIEIDRPTEYVHDYRRSSSVAPDRGDVLRRSMPVRDVGNKRETPILRRQTTVFEKTVVKDTMPKTTSDQHFQFGSQVEIPVNGIAARWEKKNAPSGTNWAAYVEIPRNQSPVNVPIVKKAKEKTENDGSNRVNVPITMVGSITDKMNRRTTPIRIERAKTQEVSRTVYQEPKYDTRAVSGDIGEEAAEKSYFEASRDAFGRQTTEDLTKRLNELDSAWSLPQAQRSWKTSSNYAFAETKPMSHTGRNMFEERKRQRELEEQAERERELENARTNPRPLEVSPKLGHNDKTNMYESHSKNFDMTSGLATARPPLSSKYSPPATDDAGSRITHHTMTTHDDAASYVHSVTTGEDSSIRGKIDKMFDFVENDESNRKSTPRVQSTINSSLSVDTVGKGSRYEKKEESPHKKYAEYVTVSQQRANDQHGEWERMVYNENGAKSNSYFNLSTINAVPPDLNAPKRKFLERKLQSPERRNTVAGTDSPTDTFGCENALEYSLTQYREMQREQLRRRVSNVDEPQFFRSPTLTTPHAGQSLNVYKSKDVCETPTFGEKVRYDNSFKGYHALATSTPLDSPQSVLSSSFRSRNDDVNNNMFGNIPQNDTFVSSISGASNVERQAGIRRKINRISYMIENTEKQLMMNEAALNDAIKRGRQAQEIAANRSLLISRETLRLQKAELHRLHAFSRVRHPPPPIARDLRGSVEFRNISLQLNKNFCLKFTPAQHNIFVFVVLFKCGYQVEATEYVPMKFTSNEVVDRVAFEKYIQFSDLPIDFTVSVEAYAMQVPPVRPVETSLGSFAMKCKKFIGPQPKKTPHVVTETAFKIRGKAILDRDAALERSFYLDHVSFPLEGTISLTTECSRLPEAFEKDFKGFLSMYQTVSNMASWDRYYAVLRRGVVFFWKYPEEELSGKEPRMQIDLTKCTNNSIEKCSADMCPRPWSFSVETLVDTAECTVGSIVEKKRVLLSADSDEMLKEWLYSMNQTLDVIRGPI</sequence>
<feature type="compositionally biased region" description="Polar residues" evidence="1">
    <location>
        <begin position="28"/>
        <end position="37"/>
    </location>
</feature>
<dbReference type="SUPFAM" id="SSF50729">
    <property type="entry name" value="PH domain-like"/>
    <property type="match status" value="1"/>
</dbReference>
<dbReference type="Pfam" id="PF08174">
    <property type="entry name" value="Anillin"/>
    <property type="match status" value="1"/>
</dbReference>
<feature type="region of interest" description="Disordered" evidence="1">
    <location>
        <begin position="247"/>
        <end position="274"/>
    </location>
</feature>
<feature type="compositionally biased region" description="Basic and acidic residues" evidence="1">
    <location>
        <begin position="1285"/>
        <end position="1307"/>
    </location>
</feature>
<name>A0A8S1F540_9PELO</name>
<feature type="region of interest" description="Disordered" evidence="1">
    <location>
        <begin position="347"/>
        <end position="435"/>
    </location>
</feature>
<organism evidence="3 4">
    <name type="scientific">Caenorhabditis bovis</name>
    <dbReference type="NCBI Taxonomy" id="2654633"/>
    <lineage>
        <taxon>Eukaryota</taxon>
        <taxon>Metazoa</taxon>
        <taxon>Ecdysozoa</taxon>
        <taxon>Nematoda</taxon>
        <taxon>Chromadorea</taxon>
        <taxon>Rhabditida</taxon>
        <taxon>Rhabditina</taxon>
        <taxon>Rhabditomorpha</taxon>
        <taxon>Rhabditoidea</taxon>
        <taxon>Rhabditidae</taxon>
        <taxon>Peloderinae</taxon>
        <taxon>Caenorhabditis</taxon>
    </lineage>
</organism>
<feature type="compositionally biased region" description="Low complexity" evidence="1">
    <location>
        <begin position="184"/>
        <end position="197"/>
    </location>
</feature>
<feature type="region of interest" description="Disordered" evidence="1">
    <location>
        <begin position="173"/>
        <end position="197"/>
    </location>
</feature>
<feature type="domain" description="PH" evidence="2">
    <location>
        <begin position="1901"/>
        <end position="2019"/>
    </location>
</feature>
<feature type="region of interest" description="Disordered" evidence="1">
    <location>
        <begin position="1"/>
        <end position="46"/>
    </location>
</feature>
<feature type="compositionally biased region" description="Low complexity" evidence="1">
    <location>
        <begin position="11"/>
        <end position="27"/>
    </location>
</feature>
<dbReference type="InterPro" id="IPR001849">
    <property type="entry name" value="PH_domain"/>
</dbReference>
<feature type="region of interest" description="Disordered" evidence="1">
    <location>
        <begin position="509"/>
        <end position="559"/>
    </location>
</feature>
<feature type="region of interest" description="Disordered" evidence="1">
    <location>
        <begin position="776"/>
        <end position="845"/>
    </location>
</feature>
<feature type="compositionally biased region" description="Basic residues" evidence="1">
    <location>
        <begin position="1"/>
        <end position="10"/>
    </location>
</feature>
<accession>A0A8S1F540</accession>
<gene>
    <name evidence="3" type="ORF">CBOVIS_LOCUS10557</name>
</gene>
<dbReference type="GO" id="GO:0000281">
    <property type="term" value="P:mitotic cytokinesis"/>
    <property type="evidence" value="ECO:0007669"/>
    <property type="project" value="TreeGrafter"/>
</dbReference>
<reference evidence="3 4" key="1">
    <citation type="submission" date="2020-04" db="EMBL/GenBank/DDBJ databases">
        <authorList>
            <person name="Laetsch R D."/>
            <person name="Stevens L."/>
            <person name="Kumar S."/>
            <person name="Blaxter L. M."/>
        </authorList>
    </citation>
    <scope>NUCLEOTIDE SEQUENCE [LARGE SCALE GENOMIC DNA]</scope>
</reference>
<dbReference type="GO" id="GO:0031106">
    <property type="term" value="P:septin ring organization"/>
    <property type="evidence" value="ECO:0007669"/>
    <property type="project" value="TreeGrafter"/>
</dbReference>
<dbReference type="Proteomes" id="UP000494206">
    <property type="component" value="Unassembled WGS sequence"/>
</dbReference>
<dbReference type="GO" id="GO:0000915">
    <property type="term" value="P:actomyosin contractile ring assembly"/>
    <property type="evidence" value="ECO:0007669"/>
    <property type="project" value="TreeGrafter"/>
</dbReference>
<feature type="compositionally biased region" description="Polar residues" evidence="1">
    <location>
        <begin position="1019"/>
        <end position="1032"/>
    </location>
</feature>
<feature type="region of interest" description="Disordered" evidence="1">
    <location>
        <begin position="1266"/>
        <end position="1326"/>
    </location>
</feature>
<feature type="compositionally biased region" description="Basic and acidic residues" evidence="1">
    <location>
        <begin position="833"/>
        <end position="845"/>
    </location>
</feature>
<evidence type="ECO:0000313" key="3">
    <source>
        <dbReference type="EMBL" id="CAB3408825.1"/>
    </source>
</evidence>
<feature type="region of interest" description="Disordered" evidence="1">
    <location>
        <begin position="867"/>
        <end position="912"/>
    </location>
</feature>
<dbReference type="InterPro" id="IPR037840">
    <property type="entry name" value="PH_Anillin"/>
</dbReference>
<dbReference type="InterPro" id="IPR051364">
    <property type="entry name" value="Cytokinesis/Rho-signaling"/>
</dbReference>
<feature type="compositionally biased region" description="Polar residues" evidence="1">
    <location>
        <begin position="347"/>
        <end position="364"/>
    </location>
</feature>
<evidence type="ECO:0000259" key="2">
    <source>
        <dbReference type="PROSITE" id="PS50003"/>
    </source>
</evidence>
<dbReference type="Pfam" id="PF00169">
    <property type="entry name" value="PH"/>
    <property type="match status" value="1"/>
</dbReference>
<proteinExistence type="predicted"/>
<dbReference type="EMBL" id="CADEPM010000007">
    <property type="protein sequence ID" value="CAB3408825.1"/>
    <property type="molecule type" value="Genomic_DNA"/>
</dbReference>
<dbReference type="Gene3D" id="2.30.29.30">
    <property type="entry name" value="Pleckstrin-homology domain (PH domain)/Phosphotyrosine-binding domain (PTB)"/>
    <property type="match status" value="1"/>
</dbReference>